<dbReference type="InterPro" id="IPR018966">
    <property type="entry name" value="VTC_domain"/>
</dbReference>
<dbReference type="GO" id="GO:0006799">
    <property type="term" value="P:polyphosphate biosynthetic process"/>
    <property type="evidence" value="ECO:0007669"/>
    <property type="project" value="UniProtKB-ARBA"/>
</dbReference>
<dbReference type="Pfam" id="PF09359">
    <property type="entry name" value="VTC"/>
    <property type="match status" value="1"/>
</dbReference>
<dbReference type="RefSeq" id="WP_101679256.1">
    <property type="nucleotide sequence ID" value="NZ_CP136958.1"/>
</dbReference>
<accession>A0AAF1BSC7</accession>
<gene>
    <name evidence="2" type="ORF">CYJ47_02395</name>
</gene>
<dbReference type="Gene3D" id="3.20.100.30">
    <property type="entry name" value="VTC, catalytic tunnel domain"/>
    <property type="match status" value="1"/>
</dbReference>
<dbReference type="EMBL" id="CP136958">
    <property type="protein sequence ID" value="WOT02643.1"/>
    <property type="molecule type" value="Genomic_DNA"/>
</dbReference>
<evidence type="ECO:0000259" key="1">
    <source>
        <dbReference type="Pfam" id="PF09359"/>
    </source>
</evidence>
<dbReference type="InterPro" id="IPR042267">
    <property type="entry name" value="VTC_sf"/>
</dbReference>
<evidence type="ECO:0000313" key="3">
    <source>
        <dbReference type="Proteomes" id="UP000234560"/>
    </source>
</evidence>
<evidence type="ECO:0000313" key="2">
    <source>
        <dbReference type="EMBL" id="WOT02643.1"/>
    </source>
</evidence>
<protein>
    <submittedName>
        <fullName evidence="2">VTC domain-containing protein</fullName>
    </submittedName>
</protein>
<dbReference type="AlphaFoldDB" id="A0AAF1BSC7"/>
<reference evidence="2" key="1">
    <citation type="submission" date="2017-12" db="EMBL/GenBank/DDBJ databases">
        <authorList>
            <person name="Thomas-White K."/>
            <person name="Wolfe A.J."/>
        </authorList>
    </citation>
    <scope>NUCLEOTIDE SEQUENCE</scope>
    <source>
        <strain evidence="2">UMB0763</strain>
    </source>
</reference>
<dbReference type="KEGG" id="cpyr:CYJ47_02395"/>
<organism evidence="2 3">
    <name type="scientific">Corynebacterium pyruviciproducens</name>
    <dbReference type="NCBI Taxonomy" id="598660"/>
    <lineage>
        <taxon>Bacteria</taxon>
        <taxon>Bacillati</taxon>
        <taxon>Actinomycetota</taxon>
        <taxon>Actinomycetes</taxon>
        <taxon>Mycobacteriales</taxon>
        <taxon>Corynebacteriaceae</taxon>
        <taxon>Corynebacterium</taxon>
    </lineage>
</organism>
<proteinExistence type="predicted"/>
<feature type="domain" description="VTC" evidence="1">
    <location>
        <begin position="29"/>
        <end position="237"/>
    </location>
</feature>
<sequence length="270" mass="30802">MHCKPSLARFEPICLDELNACARMMTQVDRKYLLTGNEACELLASLPQSTRILEINGRFLQHYRTSYLDSSSWGSYFIAAFKRRRRYKVRMRDYVDSGIAFLEVKTRGPRGTTVKERVPIEVEEAYGDRIPQRLEPWLAQTLEARRVDVGAEVGALRPTLRNEYWRATFKPEGEGRVTVDSDLRWHSSRGGHLEGLDLVFVETKSGARPSVVDRQLWAMGLRPQKVYKFGTGLAVMHPELPSNKWRRAMRTFEAARVSADVGADIAAPVE</sequence>
<dbReference type="Proteomes" id="UP000234560">
    <property type="component" value="Chromosome"/>
</dbReference>
<name>A0AAF1BSC7_9CORY</name>
<reference evidence="2" key="2">
    <citation type="submission" date="2023-10" db="EMBL/GenBank/DDBJ databases">
        <authorList>
            <person name="Choi B."/>
        </authorList>
    </citation>
    <scope>NUCLEOTIDE SEQUENCE</scope>
    <source>
        <strain evidence="2">UMB0763</strain>
    </source>
</reference>